<dbReference type="Gene3D" id="3.30.1150.10">
    <property type="match status" value="1"/>
</dbReference>
<keyword evidence="4" id="KW-1003">Cell membrane</keyword>
<dbReference type="EMBL" id="AP014800">
    <property type="protein sequence ID" value="BAQ70220.1"/>
    <property type="molecule type" value="Genomic_DNA"/>
</dbReference>
<evidence type="ECO:0000256" key="4">
    <source>
        <dbReference type="ARBA" id="ARBA00022475"/>
    </source>
</evidence>
<dbReference type="Pfam" id="PF03544">
    <property type="entry name" value="TonB_C"/>
    <property type="match status" value="1"/>
</dbReference>
<keyword evidence="3" id="KW-0813">Transport</keyword>
<dbReference type="PANTHER" id="PTHR33446:SF2">
    <property type="entry name" value="PROTEIN TONB"/>
    <property type="match status" value="1"/>
</dbReference>
<dbReference type="GO" id="GO:0031992">
    <property type="term" value="F:energy transducer activity"/>
    <property type="evidence" value="ECO:0007669"/>
    <property type="project" value="TreeGrafter"/>
</dbReference>
<evidence type="ECO:0000256" key="7">
    <source>
        <dbReference type="ARBA" id="ARBA00022927"/>
    </source>
</evidence>
<keyword evidence="5" id="KW-0997">Cell inner membrane</keyword>
<dbReference type="PROSITE" id="PS52015">
    <property type="entry name" value="TONB_CTD"/>
    <property type="match status" value="1"/>
</dbReference>
<protein>
    <recommendedName>
        <fullName evidence="11">TonB C-terminal domain-containing protein</fullName>
    </recommendedName>
</protein>
<evidence type="ECO:0000256" key="10">
    <source>
        <dbReference type="SAM" id="MobiDB-lite"/>
    </source>
</evidence>
<keyword evidence="7" id="KW-0653">Protein transport</keyword>
<dbReference type="KEGG" id="rsu:NHU_03076"/>
<proteinExistence type="inferred from homology"/>
<evidence type="ECO:0000256" key="9">
    <source>
        <dbReference type="ARBA" id="ARBA00023136"/>
    </source>
</evidence>
<feature type="compositionally biased region" description="Basic and acidic residues" evidence="10">
    <location>
        <begin position="121"/>
        <end position="139"/>
    </location>
</feature>
<dbReference type="InterPro" id="IPR051045">
    <property type="entry name" value="TonB-dependent_transducer"/>
</dbReference>
<keyword evidence="6" id="KW-0812">Transmembrane</keyword>
<evidence type="ECO:0000259" key="11">
    <source>
        <dbReference type="PROSITE" id="PS52015"/>
    </source>
</evidence>
<dbReference type="eggNOG" id="COG0810">
    <property type="taxonomic scope" value="Bacteria"/>
</dbReference>
<dbReference type="InterPro" id="IPR037682">
    <property type="entry name" value="TonB_C"/>
</dbReference>
<dbReference type="Proteomes" id="UP000064912">
    <property type="component" value="Chromosome"/>
</dbReference>
<evidence type="ECO:0000256" key="8">
    <source>
        <dbReference type="ARBA" id="ARBA00022989"/>
    </source>
</evidence>
<evidence type="ECO:0000313" key="13">
    <source>
        <dbReference type="Proteomes" id="UP000064912"/>
    </source>
</evidence>
<dbReference type="GO" id="GO:0055085">
    <property type="term" value="P:transmembrane transport"/>
    <property type="evidence" value="ECO:0007669"/>
    <property type="project" value="InterPro"/>
</dbReference>
<evidence type="ECO:0000256" key="3">
    <source>
        <dbReference type="ARBA" id="ARBA00022448"/>
    </source>
</evidence>
<comment type="subcellular location">
    <subcellularLocation>
        <location evidence="1">Cell inner membrane</location>
        <topology evidence="1">Single-pass membrane protein</topology>
        <orientation evidence="1">Periplasmic side</orientation>
    </subcellularLocation>
</comment>
<feature type="compositionally biased region" description="Low complexity" evidence="10">
    <location>
        <begin position="88"/>
        <end position="98"/>
    </location>
</feature>
<name>A0A0D6B5Y9_RHOSU</name>
<sequence length="252" mass="26130">MTIPSSRLGKVLALGFALGAHSALALVLVPQTETRMEGRSGAAEAAIGSSFAEMAAGRINAESVEDVVEPEEPVEPVRPDMPEPIETVAPDPAEALAPVPEPEVAEQPEPETVTAEPEPEPEPKPEPKPVTRGNSDRNARVGQAAGSERAQAASSGRGGASAESGNAESSNYPGLVMRALSRVPKPRIRARGATVVAFRVATDGRLASASVARSSGSTALDRAALRIVERAAPFPAPPRGAQRSFSIRIEGR</sequence>
<dbReference type="SUPFAM" id="SSF74653">
    <property type="entry name" value="TolA/TonB C-terminal domain"/>
    <property type="match status" value="1"/>
</dbReference>
<comment type="similarity">
    <text evidence="2">Belongs to the TonB family.</text>
</comment>
<evidence type="ECO:0000256" key="5">
    <source>
        <dbReference type="ARBA" id="ARBA00022519"/>
    </source>
</evidence>
<dbReference type="AlphaFoldDB" id="A0A0D6B5Y9"/>
<organism evidence="12 13">
    <name type="scientific">Rhodovulum sulfidophilum</name>
    <name type="common">Rhodobacter sulfidophilus</name>
    <dbReference type="NCBI Taxonomy" id="35806"/>
    <lineage>
        <taxon>Bacteria</taxon>
        <taxon>Pseudomonadati</taxon>
        <taxon>Pseudomonadota</taxon>
        <taxon>Alphaproteobacteria</taxon>
        <taxon>Rhodobacterales</taxon>
        <taxon>Paracoccaceae</taxon>
        <taxon>Rhodovulum</taxon>
    </lineage>
</organism>
<evidence type="ECO:0000313" key="12">
    <source>
        <dbReference type="EMBL" id="BAQ70220.1"/>
    </source>
</evidence>
<evidence type="ECO:0000256" key="1">
    <source>
        <dbReference type="ARBA" id="ARBA00004383"/>
    </source>
</evidence>
<accession>A0A0D6B5Y9</accession>
<dbReference type="InterPro" id="IPR006260">
    <property type="entry name" value="TonB/TolA_C"/>
</dbReference>
<keyword evidence="9" id="KW-0472">Membrane</keyword>
<keyword evidence="8" id="KW-1133">Transmembrane helix</keyword>
<feature type="compositionally biased region" description="Low complexity" evidence="10">
    <location>
        <begin position="142"/>
        <end position="171"/>
    </location>
</feature>
<dbReference type="PANTHER" id="PTHR33446">
    <property type="entry name" value="PROTEIN TONB-RELATED"/>
    <property type="match status" value="1"/>
</dbReference>
<feature type="domain" description="TonB C-terminal" evidence="11">
    <location>
        <begin position="166"/>
        <end position="252"/>
    </location>
</feature>
<feature type="compositionally biased region" description="Acidic residues" evidence="10">
    <location>
        <begin position="63"/>
        <end position="74"/>
    </location>
</feature>
<dbReference type="PATRIC" id="fig|35806.4.peg.3159"/>
<evidence type="ECO:0000256" key="2">
    <source>
        <dbReference type="ARBA" id="ARBA00006555"/>
    </source>
</evidence>
<reference evidence="12 13" key="1">
    <citation type="submission" date="2015-02" db="EMBL/GenBank/DDBJ databases">
        <title>Genome sequene of Rhodovulum sulfidophilum DSM 2351.</title>
        <authorList>
            <person name="Nagao N."/>
        </authorList>
    </citation>
    <scope>NUCLEOTIDE SEQUENCE [LARGE SCALE GENOMIC DNA]</scope>
    <source>
        <strain evidence="12 13">DSM 2351</strain>
    </source>
</reference>
<feature type="region of interest" description="Disordered" evidence="10">
    <location>
        <begin position="63"/>
        <end position="173"/>
    </location>
</feature>
<evidence type="ECO:0000256" key="6">
    <source>
        <dbReference type="ARBA" id="ARBA00022692"/>
    </source>
</evidence>
<dbReference type="NCBIfam" id="TIGR01352">
    <property type="entry name" value="tonB_Cterm"/>
    <property type="match status" value="1"/>
</dbReference>
<dbReference type="GO" id="GO:0015031">
    <property type="term" value="P:protein transport"/>
    <property type="evidence" value="ECO:0007669"/>
    <property type="project" value="UniProtKB-KW"/>
</dbReference>
<gene>
    <name evidence="12" type="ORF">NHU_03076</name>
</gene>
<dbReference type="GO" id="GO:0098797">
    <property type="term" value="C:plasma membrane protein complex"/>
    <property type="evidence" value="ECO:0007669"/>
    <property type="project" value="TreeGrafter"/>
</dbReference>